<dbReference type="EMBL" id="ACXX02000001">
    <property type="protein sequence ID" value="EGD49510.1"/>
    <property type="molecule type" value="Genomic_DNA"/>
</dbReference>
<proteinExistence type="predicted"/>
<dbReference type="STRING" id="588581.Cpap_3946"/>
<keyword evidence="1" id="KW-0812">Transmembrane</keyword>
<gene>
    <name evidence="2" type="ORF">Cpap_3946</name>
</gene>
<dbReference type="InterPro" id="IPR021359">
    <property type="entry name" value="DUF2812"/>
</dbReference>
<evidence type="ECO:0000313" key="2">
    <source>
        <dbReference type="EMBL" id="EGD49510.1"/>
    </source>
</evidence>
<dbReference type="Proteomes" id="UP000003860">
    <property type="component" value="Unassembled WGS sequence"/>
</dbReference>
<feature type="transmembrane region" description="Helical" evidence="1">
    <location>
        <begin position="139"/>
        <end position="164"/>
    </location>
</feature>
<dbReference type="OrthoDB" id="8230517at2"/>
<reference evidence="2" key="2">
    <citation type="submission" date="2011-01" db="EMBL/GenBank/DDBJ databases">
        <title>The Non-contiguous Finished genome of Clostridium papyrosolvens.</title>
        <authorList>
            <person name="Lucas S."/>
            <person name="Copeland A."/>
            <person name="Lapidus A."/>
            <person name="Cheng J.-F."/>
            <person name="Goodwin L."/>
            <person name="Pitluck S."/>
            <person name="Misra M."/>
            <person name="Chertkov O."/>
            <person name="Detter J.C."/>
            <person name="Han C."/>
            <person name="Tapia R."/>
            <person name="Land M."/>
            <person name="Hauser L."/>
            <person name="Kyrpides N."/>
            <person name="Ivanova N."/>
            <person name="Pagani I."/>
            <person name="Mouttaki H."/>
            <person name="He Z."/>
            <person name="Zhou J."/>
            <person name="Hemme C.L."/>
            <person name="Woyke T."/>
        </authorList>
    </citation>
    <scope>NUCLEOTIDE SEQUENCE [LARGE SCALE GENOMIC DNA]</scope>
    <source>
        <strain evidence="2">DSM 2782</strain>
    </source>
</reference>
<reference evidence="2" key="1">
    <citation type="submission" date="2009-07" db="EMBL/GenBank/DDBJ databases">
        <authorList>
            <consortium name="US DOE Joint Genome Institute (JGI-PGF)"/>
            <person name="Lucas S."/>
            <person name="Copeland A."/>
            <person name="Lapidus A."/>
            <person name="Glavina del Rio T."/>
            <person name="Tice H."/>
            <person name="Bruce D."/>
            <person name="Goodwin L."/>
            <person name="Pitluck S."/>
            <person name="Larimer F."/>
            <person name="Land M.L."/>
            <person name="Mouttaki H."/>
            <person name="He Z."/>
            <person name="Zhou J."/>
            <person name="Hemme C.L."/>
        </authorList>
    </citation>
    <scope>NUCLEOTIDE SEQUENCE</scope>
    <source>
        <strain evidence="2">DSM 2782</strain>
    </source>
</reference>
<feature type="transmembrane region" description="Helical" evidence="1">
    <location>
        <begin position="109"/>
        <end position="133"/>
    </location>
</feature>
<name>F1T7R2_9FIRM</name>
<keyword evidence="1" id="KW-0472">Membrane</keyword>
<dbReference type="RefSeq" id="WP_004616266.1">
    <property type="nucleotide sequence ID" value="NZ_ACXX02000001.1"/>
</dbReference>
<evidence type="ECO:0000256" key="1">
    <source>
        <dbReference type="SAM" id="Phobius"/>
    </source>
</evidence>
<evidence type="ECO:0000313" key="3">
    <source>
        <dbReference type="Proteomes" id="UP000003860"/>
    </source>
</evidence>
<comment type="caution">
    <text evidence="2">The sequence shown here is derived from an EMBL/GenBank/DDBJ whole genome shotgun (WGS) entry which is preliminary data.</text>
</comment>
<dbReference type="eggNOG" id="ENOG50311MV">
    <property type="taxonomic scope" value="Bacteria"/>
</dbReference>
<dbReference type="Pfam" id="PF11193">
    <property type="entry name" value="DUF2812"/>
    <property type="match status" value="1"/>
</dbReference>
<sequence length="173" mass="20607">MIKIFKWWWAWDYEKIEDWLEEMESKGLRLVETRVKGLYFYFERCQPMKARYCIDYQSKLTPDYVTLVKDDGWELYQIGMGWYILRKQYDEERPDLYTDFESLIAKNKALLAIVLAILVMECVTFGNLIWSTYKDSSKVMLPALCIGGSVMLAFFSFVITSLVMTITKFRKNQ</sequence>
<dbReference type="AlphaFoldDB" id="F1T7R2"/>
<protein>
    <recommendedName>
        <fullName evidence="4">DUF2812 domain-containing protein</fullName>
    </recommendedName>
</protein>
<evidence type="ECO:0008006" key="4">
    <source>
        <dbReference type="Google" id="ProtNLM"/>
    </source>
</evidence>
<keyword evidence="3" id="KW-1185">Reference proteome</keyword>
<accession>F1T7R2</accession>
<organism evidence="2 3">
    <name type="scientific">Ruminiclostridium papyrosolvens DSM 2782</name>
    <dbReference type="NCBI Taxonomy" id="588581"/>
    <lineage>
        <taxon>Bacteria</taxon>
        <taxon>Bacillati</taxon>
        <taxon>Bacillota</taxon>
        <taxon>Clostridia</taxon>
        <taxon>Eubacteriales</taxon>
        <taxon>Oscillospiraceae</taxon>
        <taxon>Ruminiclostridium</taxon>
    </lineage>
</organism>
<keyword evidence="1" id="KW-1133">Transmembrane helix</keyword>